<comment type="caution">
    <text evidence="3">The sequence shown here is derived from an EMBL/GenBank/DDBJ whole genome shotgun (WGS) entry which is preliminary data.</text>
</comment>
<keyword evidence="2" id="KW-0472">Membrane</keyword>
<evidence type="ECO:0000313" key="3">
    <source>
        <dbReference type="EMBL" id="MEA5363633.1"/>
    </source>
</evidence>
<keyword evidence="2" id="KW-0812">Transmembrane</keyword>
<keyword evidence="2" id="KW-1133">Transmembrane helix</keyword>
<gene>
    <name evidence="3" type="ORF">VA596_29155</name>
</gene>
<feature type="transmembrane region" description="Helical" evidence="2">
    <location>
        <begin position="29"/>
        <end position="47"/>
    </location>
</feature>
<feature type="region of interest" description="Disordered" evidence="1">
    <location>
        <begin position="53"/>
        <end position="150"/>
    </location>
</feature>
<accession>A0ABU5RBV4</accession>
<dbReference type="RefSeq" id="WP_323331381.1">
    <property type="nucleotide sequence ID" value="NZ_JAYFSI010000007.1"/>
</dbReference>
<reference evidence="3 4" key="1">
    <citation type="submission" date="2023-12" db="EMBL/GenBank/DDBJ databases">
        <title>Amycolatopsis sp. V23-08.</title>
        <authorList>
            <person name="Somphong A."/>
        </authorList>
    </citation>
    <scope>NUCLEOTIDE SEQUENCE [LARGE SCALE GENOMIC DNA]</scope>
    <source>
        <strain evidence="3 4">V23-08</strain>
    </source>
</reference>
<sequence length="213" mass="22675">MLYIVLVLVLAALGLLVSALITASSLWAWVSIGLSVLAGVILVVDWLRRRRRSATPAAEPREVPEPASAEPDEKPSLFTEPEKPAEEDQTVLIPAAGELGDPADTPEPDLPAEAPEPEKAPEADAPTAASVVEKEPDEAEPGEESTSESDIALLADLDDEVVVVDEHPRYHLRVCSWVGTRDTIPIGIGEARQLGFTPCARCGPDATLVAAHR</sequence>
<evidence type="ECO:0000313" key="4">
    <source>
        <dbReference type="Proteomes" id="UP001304298"/>
    </source>
</evidence>
<protein>
    <submittedName>
        <fullName evidence="3">Uncharacterized protein</fullName>
    </submittedName>
</protein>
<feature type="compositionally biased region" description="Basic and acidic residues" evidence="1">
    <location>
        <begin position="71"/>
        <end position="86"/>
    </location>
</feature>
<dbReference type="Proteomes" id="UP001304298">
    <property type="component" value="Unassembled WGS sequence"/>
</dbReference>
<keyword evidence="4" id="KW-1185">Reference proteome</keyword>
<name>A0ABU5RBV4_9PSEU</name>
<proteinExistence type="predicted"/>
<evidence type="ECO:0000256" key="1">
    <source>
        <dbReference type="SAM" id="MobiDB-lite"/>
    </source>
</evidence>
<dbReference type="EMBL" id="JAYFSI010000007">
    <property type="protein sequence ID" value="MEA5363633.1"/>
    <property type="molecule type" value="Genomic_DNA"/>
</dbReference>
<organism evidence="3 4">
    <name type="scientific">Amycolatopsis heterodermiae</name>
    <dbReference type="NCBI Taxonomy" id="3110235"/>
    <lineage>
        <taxon>Bacteria</taxon>
        <taxon>Bacillati</taxon>
        <taxon>Actinomycetota</taxon>
        <taxon>Actinomycetes</taxon>
        <taxon>Pseudonocardiales</taxon>
        <taxon>Pseudonocardiaceae</taxon>
        <taxon>Amycolatopsis</taxon>
    </lineage>
</organism>
<evidence type="ECO:0000256" key="2">
    <source>
        <dbReference type="SAM" id="Phobius"/>
    </source>
</evidence>
<feature type="compositionally biased region" description="Acidic residues" evidence="1">
    <location>
        <begin position="135"/>
        <end position="147"/>
    </location>
</feature>